<feature type="transmembrane region" description="Helical" evidence="1">
    <location>
        <begin position="71"/>
        <end position="91"/>
    </location>
</feature>
<keyword evidence="1" id="KW-0812">Transmembrane</keyword>
<proteinExistence type="predicted"/>
<keyword evidence="3" id="KW-1185">Reference proteome</keyword>
<dbReference type="EMBL" id="BMHY01000016">
    <property type="protein sequence ID" value="GGG86163.1"/>
    <property type="molecule type" value="Genomic_DNA"/>
</dbReference>
<organism evidence="2 3">
    <name type="scientific">Paenibacillus radicis</name>
    <name type="common">ex Gao et al. 2016</name>
    <dbReference type="NCBI Taxonomy" id="1737354"/>
    <lineage>
        <taxon>Bacteria</taxon>
        <taxon>Bacillati</taxon>
        <taxon>Bacillota</taxon>
        <taxon>Bacilli</taxon>
        <taxon>Bacillales</taxon>
        <taxon>Paenibacillaceae</taxon>
        <taxon>Paenibacillus</taxon>
    </lineage>
</organism>
<sequence length="197" mass="22214">MRLKSILIIVLSIISGVASYYLLLMFIFQFPSSGGWIQTGNMAESIFSGILLVAISASYVWLLMKLRKQKAILCFISIVLFILAFFSPIIINQIIENRHDYTENKIKSEKEERDINGLSVSFKSSNLPFELNVEKSILGTSEKNGALVLYFQLADTESLSKVNLINLFNWLPDTGGGIILHRTNKRFGRVSKIPSNF</sequence>
<feature type="transmembrane region" description="Helical" evidence="1">
    <location>
        <begin position="42"/>
        <end position="64"/>
    </location>
</feature>
<dbReference type="Proteomes" id="UP000600247">
    <property type="component" value="Unassembled WGS sequence"/>
</dbReference>
<evidence type="ECO:0000313" key="3">
    <source>
        <dbReference type="Proteomes" id="UP000600247"/>
    </source>
</evidence>
<keyword evidence="1" id="KW-0472">Membrane</keyword>
<dbReference type="RefSeq" id="WP_188892462.1">
    <property type="nucleotide sequence ID" value="NZ_BMHY01000016.1"/>
</dbReference>
<accession>A0A917HPC9</accession>
<dbReference type="AlphaFoldDB" id="A0A917HPC9"/>
<gene>
    <name evidence="2" type="ORF">GCM10010918_50400</name>
</gene>
<comment type="caution">
    <text evidence="2">The sequence shown here is derived from an EMBL/GenBank/DDBJ whole genome shotgun (WGS) entry which is preliminary data.</text>
</comment>
<name>A0A917HPC9_9BACL</name>
<protein>
    <submittedName>
        <fullName evidence="2">Uncharacterized protein</fullName>
    </submittedName>
</protein>
<evidence type="ECO:0000256" key="1">
    <source>
        <dbReference type="SAM" id="Phobius"/>
    </source>
</evidence>
<reference evidence="2 3" key="1">
    <citation type="journal article" date="2014" name="Int. J. Syst. Evol. Microbiol.">
        <title>Complete genome sequence of Corynebacterium casei LMG S-19264T (=DSM 44701T), isolated from a smear-ripened cheese.</title>
        <authorList>
            <consortium name="US DOE Joint Genome Institute (JGI-PGF)"/>
            <person name="Walter F."/>
            <person name="Albersmeier A."/>
            <person name="Kalinowski J."/>
            <person name="Ruckert C."/>
        </authorList>
    </citation>
    <scope>NUCLEOTIDE SEQUENCE [LARGE SCALE GENOMIC DNA]</scope>
    <source>
        <strain evidence="2 3">CGMCC 1.15286</strain>
    </source>
</reference>
<feature type="transmembrane region" description="Helical" evidence="1">
    <location>
        <begin position="7"/>
        <end position="30"/>
    </location>
</feature>
<keyword evidence="1" id="KW-1133">Transmembrane helix</keyword>
<evidence type="ECO:0000313" key="2">
    <source>
        <dbReference type="EMBL" id="GGG86163.1"/>
    </source>
</evidence>